<keyword evidence="4" id="KW-1185">Reference proteome</keyword>
<evidence type="ECO:0000313" key="3">
    <source>
        <dbReference type="EMBL" id="MBS4222284.1"/>
    </source>
</evidence>
<protein>
    <submittedName>
        <fullName evidence="3">Alpha/beta hydrolase</fullName>
    </submittedName>
</protein>
<evidence type="ECO:0000313" key="4">
    <source>
        <dbReference type="Proteomes" id="UP000676456"/>
    </source>
</evidence>
<evidence type="ECO:0000256" key="1">
    <source>
        <dbReference type="ARBA" id="ARBA00022801"/>
    </source>
</evidence>
<accession>A0A942Z388</accession>
<organism evidence="3 4">
    <name type="scientific">Lederbergia citrea</name>
    <dbReference type="NCBI Taxonomy" id="2833581"/>
    <lineage>
        <taxon>Bacteria</taxon>
        <taxon>Bacillati</taxon>
        <taxon>Bacillota</taxon>
        <taxon>Bacilli</taxon>
        <taxon>Bacillales</taxon>
        <taxon>Bacillaceae</taxon>
        <taxon>Lederbergia</taxon>
    </lineage>
</organism>
<dbReference type="PANTHER" id="PTHR43798">
    <property type="entry name" value="MONOACYLGLYCEROL LIPASE"/>
    <property type="match status" value="1"/>
</dbReference>
<dbReference type="InterPro" id="IPR000073">
    <property type="entry name" value="AB_hydrolase_1"/>
</dbReference>
<dbReference type="EMBL" id="JAGYPN010000001">
    <property type="protein sequence ID" value="MBS4222284.1"/>
    <property type="molecule type" value="Genomic_DNA"/>
</dbReference>
<dbReference type="GO" id="GO:0016020">
    <property type="term" value="C:membrane"/>
    <property type="evidence" value="ECO:0007669"/>
    <property type="project" value="TreeGrafter"/>
</dbReference>
<evidence type="ECO:0000259" key="2">
    <source>
        <dbReference type="Pfam" id="PF00561"/>
    </source>
</evidence>
<dbReference type="Gene3D" id="3.40.50.1820">
    <property type="entry name" value="alpha/beta hydrolase"/>
    <property type="match status" value="1"/>
</dbReference>
<dbReference type="PANTHER" id="PTHR43798:SF31">
    <property type="entry name" value="AB HYDROLASE SUPERFAMILY PROTEIN YCLE"/>
    <property type="match status" value="1"/>
</dbReference>
<proteinExistence type="predicted"/>
<comment type="caution">
    <text evidence="3">The sequence shown here is derived from an EMBL/GenBank/DDBJ whole genome shotgun (WGS) entry which is preliminary data.</text>
</comment>
<dbReference type="AlphaFoldDB" id="A0A942Z388"/>
<dbReference type="InterPro" id="IPR050266">
    <property type="entry name" value="AB_hydrolase_sf"/>
</dbReference>
<dbReference type="SUPFAM" id="SSF53474">
    <property type="entry name" value="alpha/beta-Hydrolases"/>
    <property type="match status" value="1"/>
</dbReference>
<dbReference type="InterPro" id="IPR029058">
    <property type="entry name" value="AB_hydrolase_fold"/>
</dbReference>
<dbReference type="GO" id="GO:0016787">
    <property type="term" value="F:hydrolase activity"/>
    <property type="evidence" value="ECO:0007669"/>
    <property type="project" value="UniProtKB-KW"/>
</dbReference>
<gene>
    <name evidence="3" type="ORF">KHA91_05870</name>
</gene>
<keyword evidence="1 3" id="KW-0378">Hydrolase</keyword>
<reference evidence="3 4" key="1">
    <citation type="submission" date="2021-05" db="EMBL/GenBank/DDBJ databases">
        <title>Novel Bacillus species.</title>
        <authorList>
            <person name="Liu G."/>
        </authorList>
    </citation>
    <scope>NUCLEOTIDE SEQUENCE [LARGE SCALE GENOMIC DNA]</scope>
    <source>
        <strain evidence="3 4">FJAT-49682</strain>
    </source>
</reference>
<feature type="domain" description="AB hydrolase-1" evidence="2">
    <location>
        <begin position="27"/>
        <end position="137"/>
    </location>
</feature>
<sequence length="281" mass="31746">MSIQGGKYIEVGPGVEIFVQDIGEGEPIVFIPGWTFTTEVFSKQLAHFSKTNRVIVIDPRSHGRSSISLHGNDYVTHGSDLAKLMKELDLNEITLVGWSFGCLTMWEYIRQHGTEKIKSLVFVDMSPKPLSTNHEENWVEGPLDDIGAAYTTYLQNPQGQREFVAGYATQVMVQRKLEEQELNWLVEQSLKTPYYIAANLFSAGMFSDYQEEARLASETVPTLTVIAEHWAQIASAFIKKLSPGSQVEVLGGHLMFWEHSERFNEVVDQFLLYSNETNSTD</sequence>
<name>A0A942Z388_9BACI</name>
<dbReference type="Pfam" id="PF00561">
    <property type="entry name" value="Abhydrolase_1"/>
    <property type="match status" value="1"/>
</dbReference>
<dbReference type="Proteomes" id="UP000676456">
    <property type="component" value="Unassembled WGS sequence"/>
</dbReference>